<keyword evidence="2" id="KW-1185">Reference proteome</keyword>
<evidence type="ECO:0000313" key="2">
    <source>
        <dbReference type="Proteomes" id="UP001338309"/>
    </source>
</evidence>
<reference evidence="1 2" key="1">
    <citation type="submission" date="2023-08" db="EMBL/GenBank/DDBJ databases">
        <title>Draft genome sequence of Algoriphagus confluentis.</title>
        <authorList>
            <person name="Takatani N."/>
            <person name="Hosokawa M."/>
            <person name="Sawabe T."/>
        </authorList>
    </citation>
    <scope>NUCLEOTIDE SEQUENCE [LARGE SCALE GENOMIC DNA]</scope>
    <source>
        <strain evidence="1 2">NBRC 111222</strain>
    </source>
</reference>
<accession>A0ABQ6PNF3</accession>
<protein>
    <submittedName>
        <fullName evidence="1">Uncharacterized protein</fullName>
    </submittedName>
</protein>
<name>A0ABQ6PNF3_9BACT</name>
<dbReference type="RefSeq" id="WP_338224015.1">
    <property type="nucleotide sequence ID" value="NZ_BTPD01000005.1"/>
</dbReference>
<organism evidence="1 2">
    <name type="scientific">Algoriphagus confluentis</name>
    <dbReference type="NCBI Taxonomy" id="1697556"/>
    <lineage>
        <taxon>Bacteria</taxon>
        <taxon>Pseudomonadati</taxon>
        <taxon>Bacteroidota</taxon>
        <taxon>Cytophagia</taxon>
        <taxon>Cytophagales</taxon>
        <taxon>Cyclobacteriaceae</taxon>
        <taxon>Algoriphagus</taxon>
    </lineage>
</organism>
<evidence type="ECO:0000313" key="1">
    <source>
        <dbReference type="EMBL" id="GMQ29298.1"/>
    </source>
</evidence>
<comment type="caution">
    <text evidence="1">The sequence shown here is derived from an EMBL/GenBank/DDBJ whole genome shotgun (WGS) entry which is preliminary data.</text>
</comment>
<sequence length="177" mass="20846">MKKEEKFFFDLWEKDIQISNDFDPFEYCKIFPKQYFVWLYQDFGLNLSEINTYCYKKHHIIGIAMHFSSKNLYSTKKVISNFIKIVYRPNPQLGLTSKAPYILDCHSLSMANKLMKDFISQRLGDEGVDWEIVGSAYLANDEIPYGTIRTVFGNHKAGQFKYFFDFSKPNSNPLNRI</sequence>
<proteinExistence type="predicted"/>
<dbReference type="EMBL" id="BTPD01000005">
    <property type="protein sequence ID" value="GMQ29298.1"/>
    <property type="molecule type" value="Genomic_DNA"/>
</dbReference>
<dbReference type="Proteomes" id="UP001338309">
    <property type="component" value="Unassembled WGS sequence"/>
</dbReference>
<gene>
    <name evidence="1" type="ORF">Aconfl_19410</name>
</gene>